<dbReference type="Pfam" id="PF01361">
    <property type="entry name" value="Tautomerase"/>
    <property type="match status" value="1"/>
</dbReference>
<dbReference type="NCBIfam" id="NF043034">
    <property type="entry name" value="OxoTetrPhDc"/>
    <property type="match status" value="1"/>
</dbReference>
<keyword evidence="3" id="KW-0479">Metal-binding</keyword>
<dbReference type="SUPFAM" id="SSF55331">
    <property type="entry name" value="Tautomerase/MIF"/>
    <property type="match status" value="1"/>
</dbReference>
<dbReference type="NCBIfam" id="NF006000">
    <property type="entry name" value="PRK08130.1"/>
    <property type="match status" value="1"/>
</dbReference>
<dbReference type="OrthoDB" id="5500703at2"/>
<keyword evidence="4" id="KW-0862">Zinc</keyword>
<comment type="cofactor">
    <cofactor evidence="1">
        <name>Zn(2+)</name>
        <dbReference type="ChEBI" id="CHEBI:29105"/>
    </cofactor>
</comment>
<dbReference type="GO" id="GO:0016853">
    <property type="term" value="F:isomerase activity"/>
    <property type="evidence" value="ECO:0007669"/>
    <property type="project" value="UniProtKB-KW"/>
</dbReference>
<evidence type="ECO:0000256" key="1">
    <source>
        <dbReference type="ARBA" id="ARBA00001947"/>
    </source>
</evidence>
<comment type="caution">
    <text evidence="14">The sequence shown here is derived from an EMBL/GenBank/DDBJ whole genome shotgun (WGS) entry which is preliminary data.</text>
</comment>
<proteinExistence type="inferred from homology"/>
<evidence type="ECO:0000313" key="15">
    <source>
        <dbReference type="Proteomes" id="UP000281332"/>
    </source>
</evidence>
<dbReference type="PANTHER" id="PTHR22789:SF0">
    <property type="entry name" value="3-OXO-TETRONATE 4-PHOSPHATE DECARBOXYLASE-RELATED"/>
    <property type="match status" value="1"/>
</dbReference>
<dbReference type="InterPro" id="IPR050197">
    <property type="entry name" value="Aldolase_class_II_sugar_metab"/>
</dbReference>
<comment type="catalytic activity">
    <reaction evidence="12">
        <text>3-dehydro-4-O-phospho-L-erythronate + H(+) = dihydroxyacetone phosphate + CO2</text>
        <dbReference type="Rhea" id="RHEA:52404"/>
        <dbReference type="ChEBI" id="CHEBI:15378"/>
        <dbReference type="ChEBI" id="CHEBI:16526"/>
        <dbReference type="ChEBI" id="CHEBI:57642"/>
        <dbReference type="ChEBI" id="CHEBI:136592"/>
        <dbReference type="EC" id="4.1.1.104"/>
    </reaction>
</comment>
<evidence type="ECO:0000256" key="7">
    <source>
        <dbReference type="ARBA" id="ARBA00023277"/>
    </source>
</evidence>
<evidence type="ECO:0000256" key="12">
    <source>
        <dbReference type="ARBA" id="ARBA00048603"/>
    </source>
</evidence>
<dbReference type="SMART" id="SM01007">
    <property type="entry name" value="Aldolase_II"/>
    <property type="match status" value="1"/>
</dbReference>
<evidence type="ECO:0000256" key="9">
    <source>
        <dbReference type="ARBA" id="ARBA00044772"/>
    </source>
</evidence>
<gene>
    <name evidence="14" type="ORF">BBB56_10795</name>
</gene>
<dbReference type="InterPro" id="IPR036409">
    <property type="entry name" value="Aldolase_II/adducin_N_sf"/>
</dbReference>
<evidence type="ECO:0000256" key="5">
    <source>
        <dbReference type="ARBA" id="ARBA00023235"/>
    </source>
</evidence>
<evidence type="ECO:0000256" key="11">
    <source>
        <dbReference type="ARBA" id="ARBA00047520"/>
    </source>
</evidence>
<evidence type="ECO:0000256" key="4">
    <source>
        <dbReference type="ARBA" id="ARBA00022833"/>
    </source>
</evidence>
<dbReference type="InterPro" id="IPR014347">
    <property type="entry name" value="Tautomerase/MIF_sf"/>
</dbReference>
<dbReference type="InterPro" id="IPR004370">
    <property type="entry name" value="4-OT-like_dom"/>
</dbReference>
<reference evidence="14 15" key="1">
    <citation type="submission" date="2018-11" db="EMBL/GenBank/DDBJ databases">
        <title>Whole genome sequencing of Pantoea sp. RIT388.</title>
        <authorList>
            <person name="Gan H.M."/>
            <person name="Hudson A.O."/>
        </authorList>
    </citation>
    <scope>NUCLEOTIDE SEQUENCE [LARGE SCALE GENOMIC DNA]</scope>
    <source>
        <strain evidence="14 15">RIT388</strain>
    </source>
</reference>
<dbReference type="FunFam" id="3.40.225.10:FF:000008">
    <property type="entry name" value="Sugar aldolase"/>
    <property type="match status" value="1"/>
</dbReference>
<protein>
    <recommendedName>
        <fullName evidence="10">3-oxo-tetronate 4-phosphate decarboxylase</fullName>
        <ecNumber evidence="9">4.1.1.104</ecNumber>
    </recommendedName>
</protein>
<evidence type="ECO:0000259" key="13">
    <source>
        <dbReference type="SMART" id="SM01007"/>
    </source>
</evidence>
<dbReference type="Gene3D" id="3.40.225.10">
    <property type="entry name" value="Class II aldolase/adducin N-terminal domain"/>
    <property type="match status" value="1"/>
</dbReference>
<dbReference type="PANTHER" id="PTHR22789">
    <property type="entry name" value="FUCULOSE PHOSPHATE ALDOLASE"/>
    <property type="match status" value="1"/>
</dbReference>
<dbReference type="GO" id="GO:0019323">
    <property type="term" value="P:pentose catabolic process"/>
    <property type="evidence" value="ECO:0007669"/>
    <property type="project" value="InterPro"/>
</dbReference>
<sequence length="264" mass="29071">MSESQLRQDLVRYARSMYQRGYSSGGAGNISLKLPDGNVLATPTNSSFGDLDPDTLSKVTMTGELLAGEKASKEILMHLAIYRQRPQCGGIVHLHSPWLTALSCLPGLDNENALPPITPYQVMRVGKLPVVRYLPPGSPVIAEEVEKLAAEHNSKLLANHGPIISGKDIREAVFNAEELEETARLYFMLKPFGMNSQEEKRMPEIVVYAVEGRSAEQKKTLMVKITEAVVESFGVERDRVVVSIVETKASEKSRGGVLYCERGK</sequence>
<dbReference type="SUPFAM" id="SSF53639">
    <property type="entry name" value="AraD/HMP-PK domain-like"/>
    <property type="match status" value="1"/>
</dbReference>
<evidence type="ECO:0000256" key="8">
    <source>
        <dbReference type="ARBA" id="ARBA00044745"/>
    </source>
</evidence>
<evidence type="ECO:0000256" key="10">
    <source>
        <dbReference type="ARBA" id="ARBA00044803"/>
    </source>
</evidence>
<dbReference type="GO" id="GO:0005829">
    <property type="term" value="C:cytosol"/>
    <property type="evidence" value="ECO:0007669"/>
    <property type="project" value="TreeGrafter"/>
</dbReference>
<keyword evidence="6" id="KW-0456">Lyase</keyword>
<feature type="domain" description="Class II aldolase/adducin N-terminal" evidence="13">
    <location>
        <begin position="8"/>
        <end position="187"/>
    </location>
</feature>
<dbReference type="Proteomes" id="UP000281332">
    <property type="component" value="Unassembled WGS sequence"/>
</dbReference>
<evidence type="ECO:0000313" key="14">
    <source>
        <dbReference type="EMBL" id="RPE01347.1"/>
    </source>
</evidence>
<dbReference type="InterPro" id="IPR050013">
    <property type="entry name" value="OtnC"/>
</dbReference>
<evidence type="ECO:0000256" key="6">
    <source>
        <dbReference type="ARBA" id="ARBA00023239"/>
    </source>
</evidence>
<dbReference type="AlphaFoldDB" id="A0A3N4P9B8"/>
<name>A0A3N4P9B8_9GAMM</name>
<accession>A0A3N4P9B8</accession>
<keyword evidence="7" id="KW-0119">Carbohydrate metabolism</keyword>
<dbReference type="InterPro" id="IPR001303">
    <property type="entry name" value="Aldolase_II/adducin_N"/>
</dbReference>
<dbReference type="EC" id="4.1.1.104" evidence="9"/>
<dbReference type="GO" id="GO:0046872">
    <property type="term" value="F:metal ion binding"/>
    <property type="evidence" value="ECO:0007669"/>
    <property type="project" value="UniProtKB-KW"/>
</dbReference>
<dbReference type="EMBL" id="RMVG01000006">
    <property type="protein sequence ID" value="RPE01347.1"/>
    <property type="molecule type" value="Genomic_DNA"/>
</dbReference>
<organism evidence="14 15">
    <name type="scientific">Candidatus Pantoea deserta</name>
    <dbReference type="NCBI Taxonomy" id="1869313"/>
    <lineage>
        <taxon>Bacteria</taxon>
        <taxon>Pseudomonadati</taxon>
        <taxon>Pseudomonadota</taxon>
        <taxon>Gammaproteobacteria</taxon>
        <taxon>Enterobacterales</taxon>
        <taxon>Erwiniaceae</taxon>
        <taxon>Pantoea</taxon>
    </lineage>
</organism>
<evidence type="ECO:0000256" key="3">
    <source>
        <dbReference type="ARBA" id="ARBA00022723"/>
    </source>
</evidence>
<dbReference type="RefSeq" id="WP_123800951.1">
    <property type="nucleotide sequence ID" value="NZ_RMVG01000006.1"/>
</dbReference>
<comment type="similarity">
    <text evidence="2">Belongs to the aldolase class II family. AraD/FucA subfamily.</text>
</comment>
<dbReference type="Gene3D" id="3.30.429.10">
    <property type="entry name" value="Macrophage Migration Inhibitory Factor"/>
    <property type="match status" value="1"/>
</dbReference>
<dbReference type="Pfam" id="PF00596">
    <property type="entry name" value="Aldolase_II"/>
    <property type="match status" value="1"/>
</dbReference>
<comment type="catalytic activity">
    <reaction evidence="11">
        <text>3-dehydro-4-O-phospho-D-erythronate + H(+) = dihydroxyacetone phosphate + CO2</text>
        <dbReference type="Rhea" id="RHEA:52416"/>
        <dbReference type="ChEBI" id="CHEBI:15378"/>
        <dbReference type="ChEBI" id="CHEBI:16526"/>
        <dbReference type="ChEBI" id="CHEBI:57642"/>
        <dbReference type="ChEBI" id="CHEBI:136593"/>
        <dbReference type="EC" id="4.1.1.104"/>
    </reaction>
</comment>
<dbReference type="GO" id="GO:0016832">
    <property type="term" value="F:aldehyde-lyase activity"/>
    <property type="evidence" value="ECO:0007669"/>
    <property type="project" value="InterPro"/>
</dbReference>
<keyword evidence="5" id="KW-0413">Isomerase</keyword>
<keyword evidence="15" id="KW-1185">Reference proteome</keyword>
<evidence type="ECO:0000256" key="2">
    <source>
        <dbReference type="ARBA" id="ARBA00010037"/>
    </source>
</evidence>
<comment type="function">
    <text evidence="8">Catalyzes the decarboxylation of 3-oxo-tetronate 4-phosphate to dihydroxyacetone phosphate (DHAP) and CO(2).</text>
</comment>